<dbReference type="SUPFAM" id="SSF47090">
    <property type="entry name" value="PGBD-like"/>
    <property type="match status" value="2"/>
</dbReference>
<reference evidence="5" key="1">
    <citation type="submission" date="2016-10" db="EMBL/GenBank/DDBJ databases">
        <authorList>
            <person name="Varghese N."/>
            <person name="Submissions S."/>
        </authorList>
    </citation>
    <scope>NUCLEOTIDE SEQUENCE [LARGE SCALE GENOMIC DNA]</scope>
    <source>
        <strain evidence="5">ES.061</strain>
    </source>
</reference>
<keyword evidence="4" id="KW-0378">Hydrolase</keyword>
<keyword evidence="2" id="KW-0812">Transmembrane</keyword>
<keyword evidence="2" id="KW-1133">Transmembrane helix</keyword>
<dbReference type="RefSeq" id="WP_090329714.1">
    <property type="nucleotide sequence ID" value="NZ_FNSL01000001.1"/>
</dbReference>
<feature type="transmembrane region" description="Helical" evidence="2">
    <location>
        <begin position="36"/>
        <end position="56"/>
    </location>
</feature>
<dbReference type="EMBL" id="FNSL01000001">
    <property type="protein sequence ID" value="SEB91252.1"/>
    <property type="molecule type" value="Genomic_DNA"/>
</dbReference>
<organism evidence="4 5">
    <name type="scientific">Nitratireductor aquibiodomus</name>
    <dbReference type="NCBI Taxonomy" id="204799"/>
    <lineage>
        <taxon>Bacteria</taxon>
        <taxon>Pseudomonadati</taxon>
        <taxon>Pseudomonadota</taxon>
        <taxon>Alphaproteobacteria</taxon>
        <taxon>Hyphomicrobiales</taxon>
        <taxon>Phyllobacteriaceae</taxon>
        <taxon>Nitratireductor</taxon>
    </lineage>
</organism>
<dbReference type="InterPro" id="IPR036366">
    <property type="entry name" value="PGBDSf"/>
</dbReference>
<dbReference type="Proteomes" id="UP000199064">
    <property type="component" value="Unassembled WGS sequence"/>
</dbReference>
<dbReference type="Gene3D" id="1.10.101.10">
    <property type="entry name" value="PGBD-like superfamily/PGBD"/>
    <property type="match status" value="2"/>
</dbReference>
<evidence type="ECO:0000259" key="3">
    <source>
        <dbReference type="Pfam" id="PF01471"/>
    </source>
</evidence>
<dbReference type="AlphaFoldDB" id="A0A1H4N9L1"/>
<dbReference type="Pfam" id="PF01471">
    <property type="entry name" value="PG_binding_1"/>
    <property type="match status" value="2"/>
</dbReference>
<evidence type="ECO:0000256" key="1">
    <source>
        <dbReference type="SAM" id="MobiDB-lite"/>
    </source>
</evidence>
<evidence type="ECO:0000313" key="5">
    <source>
        <dbReference type="Proteomes" id="UP000199064"/>
    </source>
</evidence>
<dbReference type="GO" id="GO:0016787">
    <property type="term" value="F:hydrolase activity"/>
    <property type="evidence" value="ECO:0007669"/>
    <property type="project" value="UniProtKB-KW"/>
</dbReference>
<evidence type="ECO:0000313" key="4">
    <source>
        <dbReference type="EMBL" id="SEB91252.1"/>
    </source>
</evidence>
<accession>A0A1H4N9L1</accession>
<feature type="region of interest" description="Disordered" evidence="1">
    <location>
        <begin position="98"/>
        <end position="126"/>
    </location>
</feature>
<dbReference type="InterPro" id="IPR002477">
    <property type="entry name" value="Peptidoglycan-bd-like"/>
</dbReference>
<gene>
    <name evidence="4" type="ORF">SAMN05216452_3652</name>
</gene>
<name>A0A1H4N9L1_9HYPH</name>
<keyword evidence="2" id="KW-0472">Membrane</keyword>
<sequence>MKNTARRPEPEVTFGTLLRAGLAGVGMAIVRNPVAVGGATAFAVAFSFVSANALWYQPHFHSGALISTRTPAFTDPRSGPASGRPAMPAVPAVITETPRQAPRDVAPDQDTTGAIPVERPDEVAGGDPTIRQVQTVLQELGLYRGTIDGLEGPATRTAIGNYRRIVDLDPSPMVDEALLRQLGLAAVQPVSHTPPASAAPSMPQVLPTPTPRPAYQRPAATPVSVEREAAQVPVPAAEVPQPRVQTASLDTDEADPTIMRVQAGLKAFGNDGIEVDGVLGQGTQAAIREFQSLFGLPVSGRPDEAFLAKMREVGLTN</sequence>
<feature type="domain" description="Peptidoglycan binding-like" evidence="3">
    <location>
        <begin position="128"/>
        <end position="182"/>
    </location>
</feature>
<feature type="domain" description="Peptidoglycan binding-like" evidence="3">
    <location>
        <begin position="257"/>
        <end position="310"/>
    </location>
</feature>
<keyword evidence="5" id="KW-1185">Reference proteome</keyword>
<dbReference type="InterPro" id="IPR036365">
    <property type="entry name" value="PGBD-like_sf"/>
</dbReference>
<proteinExistence type="predicted"/>
<protein>
    <submittedName>
        <fullName evidence="4">Peptidoglycan-binding (PGRP) domain of peptidoglycan hydrolases-containing protein</fullName>
    </submittedName>
</protein>
<evidence type="ECO:0000256" key="2">
    <source>
        <dbReference type="SAM" id="Phobius"/>
    </source>
</evidence>